<evidence type="ECO:0000256" key="1">
    <source>
        <dbReference type="ARBA" id="ARBA00005234"/>
    </source>
</evidence>
<dbReference type="InterPro" id="IPR038765">
    <property type="entry name" value="Papain-like_cys_pep_sf"/>
</dbReference>
<dbReference type="InterPro" id="IPR003653">
    <property type="entry name" value="Peptidase_C48_C"/>
</dbReference>
<comment type="similarity">
    <text evidence="1">Belongs to the peptidase C48 family.</text>
</comment>
<proteinExistence type="inferred from homology"/>
<evidence type="ECO:0000256" key="2">
    <source>
        <dbReference type="ARBA" id="ARBA00022670"/>
    </source>
</evidence>
<keyword evidence="2" id="KW-0645">Protease</keyword>
<dbReference type="GO" id="GO:0006508">
    <property type="term" value="P:proteolysis"/>
    <property type="evidence" value="ECO:0007669"/>
    <property type="project" value="UniProtKB-KW"/>
</dbReference>
<feature type="domain" description="Ubiquitin-like protease family profile" evidence="5">
    <location>
        <begin position="169"/>
        <end position="324"/>
    </location>
</feature>
<organism evidence="6 7">
    <name type="scientific">Blepharisma stoltei</name>
    <dbReference type="NCBI Taxonomy" id="1481888"/>
    <lineage>
        <taxon>Eukaryota</taxon>
        <taxon>Sar</taxon>
        <taxon>Alveolata</taxon>
        <taxon>Ciliophora</taxon>
        <taxon>Postciliodesmatophora</taxon>
        <taxon>Heterotrichea</taxon>
        <taxon>Heterotrichida</taxon>
        <taxon>Blepharismidae</taxon>
        <taxon>Blepharisma</taxon>
    </lineage>
</organism>
<dbReference type="AlphaFoldDB" id="A0AAU9K9E5"/>
<evidence type="ECO:0000313" key="7">
    <source>
        <dbReference type="Proteomes" id="UP001162131"/>
    </source>
</evidence>
<dbReference type="Proteomes" id="UP001162131">
    <property type="component" value="Unassembled WGS sequence"/>
</dbReference>
<dbReference type="Gene3D" id="3.40.395.10">
    <property type="entry name" value="Adenoviral Proteinase, Chain A"/>
    <property type="match status" value="1"/>
</dbReference>
<dbReference type="EMBL" id="CAJZBQ010000057">
    <property type="protein sequence ID" value="CAG9334033.1"/>
    <property type="molecule type" value="Genomic_DNA"/>
</dbReference>
<evidence type="ECO:0000313" key="6">
    <source>
        <dbReference type="EMBL" id="CAG9334033.1"/>
    </source>
</evidence>
<keyword evidence="3" id="KW-0378">Hydrolase</keyword>
<sequence>MRSVSAMKWYSKGDASDNDASVRSLVDSNSDAMMSLPCHSSAYTRIFSKQNLRSNLLPTFLQKDIAQSVLTQENLSKFKLGCCAEILFSSPTPTVHDEPQYSALEYEIIKRLRELEPSNKINPFELDKIKEAFIWVFDPRFGEDRKVFKIGHRTILSGKFLVFREGLGLTEEILNCYMSIIVQMNRNLLNYNKLAAKVMIADSQFSEALILKGRSIIQPKINILNYDLLMFPIHTTYWSLLLVNMNLNTVTYFDPFTDATDTDIFTKVINKFVHRAIRAQKLTTDHIPEYRYKGADCFRGSGVDSGVVICNIAESLAIGKQLCNTKDLIDTYRRQMMITLIKASFQ</sequence>
<evidence type="ECO:0000256" key="3">
    <source>
        <dbReference type="ARBA" id="ARBA00022801"/>
    </source>
</evidence>
<protein>
    <recommendedName>
        <fullName evidence="5">Ubiquitin-like protease family profile domain-containing protein</fullName>
    </recommendedName>
</protein>
<name>A0AAU9K9E5_9CILI</name>
<keyword evidence="7" id="KW-1185">Reference proteome</keyword>
<evidence type="ECO:0000256" key="4">
    <source>
        <dbReference type="SAM" id="MobiDB-lite"/>
    </source>
</evidence>
<feature type="region of interest" description="Disordered" evidence="4">
    <location>
        <begin position="1"/>
        <end position="21"/>
    </location>
</feature>
<gene>
    <name evidence="6" type="ORF">BSTOLATCC_MIC59838</name>
</gene>
<accession>A0AAU9K9E5</accession>
<reference evidence="6" key="1">
    <citation type="submission" date="2021-09" db="EMBL/GenBank/DDBJ databases">
        <authorList>
            <consortium name="AG Swart"/>
            <person name="Singh M."/>
            <person name="Singh A."/>
            <person name="Seah K."/>
            <person name="Emmerich C."/>
        </authorList>
    </citation>
    <scope>NUCLEOTIDE SEQUENCE</scope>
    <source>
        <strain evidence="6">ATCC30299</strain>
    </source>
</reference>
<dbReference type="GO" id="GO:0008234">
    <property type="term" value="F:cysteine-type peptidase activity"/>
    <property type="evidence" value="ECO:0007669"/>
    <property type="project" value="InterPro"/>
</dbReference>
<dbReference type="Pfam" id="PF02902">
    <property type="entry name" value="Peptidase_C48"/>
    <property type="match status" value="1"/>
</dbReference>
<evidence type="ECO:0000259" key="5">
    <source>
        <dbReference type="Pfam" id="PF02902"/>
    </source>
</evidence>
<dbReference type="SUPFAM" id="SSF54001">
    <property type="entry name" value="Cysteine proteinases"/>
    <property type="match status" value="1"/>
</dbReference>
<comment type="caution">
    <text evidence="6">The sequence shown here is derived from an EMBL/GenBank/DDBJ whole genome shotgun (WGS) entry which is preliminary data.</text>
</comment>